<evidence type="ECO:0000313" key="1">
    <source>
        <dbReference type="EMBL" id="AGH31746.1"/>
    </source>
</evidence>
<name>M4QPP3_9CAUD</name>
<dbReference type="RefSeq" id="YP_007674598.1">
    <property type="nucleotide sequence ID" value="NC_020851.1"/>
</dbReference>
<protein>
    <submittedName>
        <fullName evidence="1">Uncharacterized protein</fullName>
    </submittedName>
</protein>
<reference evidence="1 2" key="1">
    <citation type="submission" date="2010-10" db="EMBL/GenBank/DDBJ databases">
        <title>The Genome Sequence of Synechococcus phage S-SKS1.</title>
        <authorList>
            <consortium name="The Broad Institute Genome Sequencing Platform"/>
            <person name="Henn M.R."/>
            <person name="Clokie M."/>
            <person name="Levin J."/>
            <person name="Malboeuf C."/>
            <person name="Casali M."/>
            <person name="Russ C."/>
            <person name="Lennon N."/>
            <person name="Chapman S.B."/>
            <person name="Erlich R."/>
            <person name="Young S.K."/>
            <person name="Yandava C."/>
            <person name="Zeng Q."/>
            <person name="Alvarado L."/>
            <person name="Anderson S."/>
            <person name="Berlin A."/>
            <person name="Chen Z."/>
            <person name="Freedman E."/>
            <person name="Gellesch M."/>
            <person name="Goldberg J."/>
            <person name="Green L."/>
            <person name="Griggs A."/>
            <person name="Gujja S."/>
            <person name="Heilman E.R."/>
            <person name="Heiman D."/>
            <person name="Hollinger A."/>
            <person name="Howarth C."/>
            <person name="Larson L."/>
            <person name="Mehta T."/>
            <person name="Pearson M."/>
            <person name="Roberts A."/>
            <person name="Ryan E."/>
            <person name="Saif S."/>
            <person name="Shea T."/>
            <person name="Shenoy N."/>
            <person name="Sisk P."/>
            <person name="Stolte C."/>
            <person name="Sykes S."/>
            <person name="White J."/>
            <person name="Haas B."/>
            <person name="Nusbaum C."/>
            <person name="Birren B."/>
        </authorList>
    </citation>
    <scope>NUCLEOTIDE SEQUENCE [LARGE SCALE GENOMIC DNA]</scope>
</reference>
<dbReference type="EMBL" id="HQ633071">
    <property type="protein sequence ID" value="AGH31746.1"/>
    <property type="molecule type" value="Genomic_DNA"/>
</dbReference>
<dbReference type="KEGG" id="vg:15011151"/>
<evidence type="ECO:0000313" key="2">
    <source>
        <dbReference type="Proteomes" id="UP000201252"/>
    </source>
</evidence>
<sequence length="69" mass="7711">MNLITCSGCGVVYDAAVLHFPKDVWKDDEYGGETIDDTKAVWDDYYGAYFPKVDCRVCGTAIQSKEKAH</sequence>
<dbReference type="Proteomes" id="UP000201252">
    <property type="component" value="Segment"/>
</dbReference>
<dbReference type="GeneID" id="15011151"/>
<keyword evidence="2" id="KW-1185">Reference proteome</keyword>
<proteinExistence type="predicted"/>
<gene>
    <name evidence="1" type="ORF">SWZG_00240</name>
</gene>
<accession>M4QPP3</accession>
<organism evidence="1 2">
    <name type="scientific">Synechococcus phage S-SKS1</name>
    <dbReference type="NCBI Taxonomy" id="754042"/>
    <lineage>
        <taxon>Viruses</taxon>
        <taxon>Duplodnaviria</taxon>
        <taxon>Heunggongvirae</taxon>
        <taxon>Uroviricota</taxon>
        <taxon>Caudoviricetes</taxon>
        <taxon>Llyrvirus</taxon>
        <taxon>Llyrvirus SSKS1</taxon>
    </lineage>
</organism>
<dbReference type="OrthoDB" id="41464at10239"/>